<dbReference type="InterPro" id="IPR001173">
    <property type="entry name" value="Glyco_trans_2-like"/>
</dbReference>
<dbReference type="Pfam" id="PF00535">
    <property type="entry name" value="Glycos_transf_2"/>
    <property type="match status" value="1"/>
</dbReference>
<sequence>MGGILMKEKHPLISVIIPVFNVAPYLNRCMETIVSQTYTNLQIIMVDDGSTDFSGSLCDQWKKADNRIKVIHKKNEGLGMARNSGIIAAEGEYFLFVDSDDYVDKVMAEKLLQTLVIQQADICYSGFVDVSINGEERAGVPPEKLIYSGDEIMAEFIGEALGAVPEISRNCFAGMSACAALYRASLFREEEVFFRKEEKVLCEDLFFNIAICRYARKVVLLPECFYYYCANESSLTKRYKKDRYEVAKHMKRLLDTELKDCGAGNISFRQRIDRNYMDNLITCMKQEVAFRKQNGKDWCMRRLKEMAEDETTLQVLKTYPIKKMEKKQRILFTMILTKNMYVVYWLFRLRYRLS</sequence>
<keyword evidence="2 5" id="KW-0808">Transferase</keyword>
<organism evidence="5 6">
    <name type="scientific">Eisenbergiella massiliensis</name>
    <dbReference type="NCBI Taxonomy" id="1720294"/>
    <lineage>
        <taxon>Bacteria</taxon>
        <taxon>Bacillati</taxon>
        <taxon>Bacillota</taxon>
        <taxon>Clostridia</taxon>
        <taxon>Lachnospirales</taxon>
        <taxon>Lachnospiraceae</taxon>
        <taxon>Eisenbergiella</taxon>
    </lineage>
</organism>
<comment type="caution">
    <text evidence="5">The sequence shown here is derived from an EMBL/GenBank/DDBJ whole genome shotgun (WGS) entry which is preliminary data.</text>
</comment>
<evidence type="ECO:0000313" key="6">
    <source>
        <dbReference type="Proteomes" id="UP000260812"/>
    </source>
</evidence>
<keyword evidence="3" id="KW-0472">Membrane</keyword>
<dbReference type="CDD" id="cd00761">
    <property type="entry name" value="Glyco_tranf_GTA_type"/>
    <property type="match status" value="1"/>
</dbReference>
<feature type="transmembrane region" description="Helical" evidence="3">
    <location>
        <begin position="330"/>
        <end position="347"/>
    </location>
</feature>
<dbReference type="AlphaFoldDB" id="A0A3E3I7Q8"/>
<dbReference type="Proteomes" id="UP000260812">
    <property type="component" value="Unassembled WGS sequence"/>
</dbReference>
<dbReference type="InterPro" id="IPR029044">
    <property type="entry name" value="Nucleotide-diphossugar_trans"/>
</dbReference>
<dbReference type="PANTHER" id="PTHR22916:SF51">
    <property type="entry name" value="GLYCOSYLTRANSFERASE EPSH-RELATED"/>
    <property type="match status" value="1"/>
</dbReference>
<dbReference type="GO" id="GO:0016757">
    <property type="term" value="F:glycosyltransferase activity"/>
    <property type="evidence" value="ECO:0007669"/>
    <property type="project" value="UniProtKB-KW"/>
</dbReference>
<name>A0A3E3I7Q8_9FIRM</name>
<proteinExistence type="predicted"/>
<evidence type="ECO:0000313" key="5">
    <source>
        <dbReference type="EMBL" id="RGE62491.1"/>
    </source>
</evidence>
<dbReference type="EMBL" id="QVLV01000004">
    <property type="protein sequence ID" value="RGE62491.1"/>
    <property type="molecule type" value="Genomic_DNA"/>
</dbReference>
<protein>
    <submittedName>
        <fullName evidence="5">Glycosyltransferase</fullName>
    </submittedName>
</protein>
<dbReference type="PANTHER" id="PTHR22916">
    <property type="entry name" value="GLYCOSYLTRANSFERASE"/>
    <property type="match status" value="1"/>
</dbReference>
<reference evidence="5" key="1">
    <citation type="submission" date="2018-08" db="EMBL/GenBank/DDBJ databases">
        <title>A genome reference for cultivated species of the human gut microbiota.</title>
        <authorList>
            <person name="Zou Y."/>
            <person name="Xue W."/>
            <person name="Luo G."/>
        </authorList>
    </citation>
    <scope>NUCLEOTIDE SEQUENCE [LARGE SCALE GENOMIC DNA]</scope>
    <source>
        <strain evidence="5">TF05-5AC</strain>
    </source>
</reference>
<feature type="domain" description="Glycosyltransferase 2-like" evidence="4">
    <location>
        <begin position="14"/>
        <end position="138"/>
    </location>
</feature>
<keyword evidence="6" id="KW-1185">Reference proteome</keyword>
<keyword evidence="1" id="KW-0328">Glycosyltransferase</keyword>
<evidence type="ECO:0000256" key="1">
    <source>
        <dbReference type="ARBA" id="ARBA00022676"/>
    </source>
</evidence>
<evidence type="ECO:0000256" key="3">
    <source>
        <dbReference type="SAM" id="Phobius"/>
    </source>
</evidence>
<gene>
    <name evidence="5" type="ORF">DXC51_07800</name>
</gene>
<accession>A0A3E3I7Q8</accession>
<evidence type="ECO:0000259" key="4">
    <source>
        <dbReference type="Pfam" id="PF00535"/>
    </source>
</evidence>
<dbReference type="Gene3D" id="3.90.550.10">
    <property type="entry name" value="Spore Coat Polysaccharide Biosynthesis Protein SpsA, Chain A"/>
    <property type="match status" value="1"/>
</dbReference>
<dbReference type="SUPFAM" id="SSF53448">
    <property type="entry name" value="Nucleotide-diphospho-sugar transferases"/>
    <property type="match status" value="1"/>
</dbReference>
<evidence type="ECO:0000256" key="2">
    <source>
        <dbReference type="ARBA" id="ARBA00022679"/>
    </source>
</evidence>
<keyword evidence="3" id="KW-1133">Transmembrane helix</keyword>
<keyword evidence="3" id="KW-0812">Transmembrane</keyword>